<dbReference type="GO" id="GO:0016757">
    <property type="term" value="F:glycosyltransferase activity"/>
    <property type="evidence" value="ECO:0007669"/>
    <property type="project" value="InterPro"/>
</dbReference>
<keyword evidence="2 4" id="KW-0808">Transferase</keyword>
<protein>
    <recommendedName>
        <fullName evidence="1">D-inositol 3-phosphate glycosyltransferase</fullName>
    </recommendedName>
</protein>
<evidence type="ECO:0000256" key="1">
    <source>
        <dbReference type="ARBA" id="ARBA00021292"/>
    </source>
</evidence>
<dbReference type="PANTHER" id="PTHR45947">
    <property type="entry name" value="SULFOQUINOVOSYL TRANSFERASE SQD2"/>
    <property type="match status" value="1"/>
</dbReference>
<dbReference type="RefSeq" id="WP_116419498.1">
    <property type="nucleotide sequence ID" value="NZ_NBXC01000027.1"/>
</dbReference>
<dbReference type="AlphaFoldDB" id="A0A3E0W718"/>
<proteinExistence type="predicted"/>
<evidence type="ECO:0000256" key="2">
    <source>
        <dbReference type="ARBA" id="ARBA00022679"/>
    </source>
</evidence>
<dbReference type="InterPro" id="IPR050194">
    <property type="entry name" value="Glycosyltransferase_grp1"/>
</dbReference>
<evidence type="ECO:0000313" key="5">
    <source>
        <dbReference type="Proteomes" id="UP000257080"/>
    </source>
</evidence>
<dbReference type="Pfam" id="PF00534">
    <property type="entry name" value="Glycos_transf_1"/>
    <property type="match status" value="1"/>
</dbReference>
<reference evidence="4 5" key="1">
    <citation type="submission" date="2017-04" db="EMBL/GenBank/DDBJ databases">
        <title>Comparative genome analysis of Subtercola boreus.</title>
        <authorList>
            <person name="Cho Y.-J."/>
            <person name="Cho A."/>
            <person name="Kim O.-S."/>
            <person name="Lee J.-I."/>
        </authorList>
    </citation>
    <scope>NUCLEOTIDE SEQUENCE [LARGE SCALE GENOMIC DNA]</scope>
    <source>
        <strain evidence="4 5">P28004</strain>
    </source>
</reference>
<dbReference type="EMBL" id="NBXE01000031">
    <property type="protein sequence ID" value="RFA25399.1"/>
    <property type="molecule type" value="Genomic_DNA"/>
</dbReference>
<organism evidence="4 5">
    <name type="scientific">Subtercola boreus</name>
    <dbReference type="NCBI Taxonomy" id="120213"/>
    <lineage>
        <taxon>Bacteria</taxon>
        <taxon>Bacillati</taxon>
        <taxon>Actinomycetota</taxon>
        <taxon>Actinomycetes</taxon>
        <taxon>Micrococcales</taxon>
        <taxon>Microbacteriaceae</taxon>
        <taxon>Subtercola</taxon>
    </lineage>
</organism>
<name>A0A3E0W718_9MICO</name>
<dbReference type="Proteomes" id="UP000257080">
    <property type="component" value="Unassembled WGS sequence"/>
</dbReference>
<dbReference type="SUPFAM" id="SSF53756">
    <property type="entry name" value="UDP-Glycosyltransferase/glycogen phosphorylase"/>
    <property type="match status" value="1"/>
</dbReference>
<evidence type="ECO:0000313" key="4">
    <source>
        <dbReference type="EMBL" id="RFA25399.1"/>
    </source>
</evidence>
<sequence>MRDLIVHEWIEKSGGSEVVLDAIVDALPGADILSLWKDDEERYAGRNLRESWIARTPLRRSKILALPVMPTTWARTDTSGYDRALVSSHLFAHQVGGSSPQRRADRTYVYVHTPARYVWTPELDKRGSNPLVRAAAAVLKPYDRRAARHATALAANSEFVRTRIANTWDRDSIVIYPPVNVARIAAHSDWRSQLGGEDLRVFESLPADFVFGASRFVPYKELDVVIATGEAAGLPVVLAGDGPERQNLEALAATATVPVIFVGRPSDALLYALYQAATVYVFPAVEDFGIMPVEAMAAGARVLVGSTGGATESVIDGLTGMHVESWSGAALGEAVSRASLLDAGDAVKRAWDFDASHFRENYLSWIDQP</sequence>
<dbReference type="PANTHER" id="PTHR45947:SF3">
    <property type="entry name" value="SULFOQUINOVOSYL TRANSFERASE SQD2"/>
    <property type="match status" value="1"/>
</dbReference>
<gene>
    <name evidence="4" type="ORF">B7R25_13545</name>
</gene>
<feature type="domain" description="Glycosyl transferase family 1" evidence="3">
    <location>
        <begin position="210"/>
        <end position="338"/>
    </location>
</feature>
<evidence type="ECO:0000259" key="3">
    <source>
        <dbReference type="Pfam" id="PF00534"/>
    </source>
</evidence>
<dbReference type="Gene3D" id="3.40.50.2000">
    <property type="entry name" value="Glycogen Phosphorylase B"/>
    <property type="match status" value="2"/>
</dbReference>
<dbReference type="OrthoDB" id="9801573at2"/>
<comment type="caution">
    <text evidence="4">The sequence shown here is derived from an EMBL/GenBank/DDBJ whole genome shotgun (WGS) entry which is preliminary data.</text>
</comment>
<dbReference type="InterPro" id="IPR001296">
    <property type="entry name" value="Glyco_trans_1"/>
</dbReference>
<accession>A0A3E0W718</accession>